<feature type="domain" description="Na+/H+ antiporter NhaC-like C-terminal" evidence="10">
    <location>
        <begin position="164"/>
        <end position="457"/>
    </location>
</feature>
<dbReference type="Proteomes" id="UP000289794">
    <property type="component" value="Chromosome"/>
</dbReference>
<feature type="transmembrane region" description="Helical" evidence="9">
    <location>
        <begin position="196"/>
        <end position="218"/>
    </location>
</feature>
<evidence type="ECO:0000313" key="11">
    <source>
        <dbReference type="EMBL" id="QBE96798.1"/>
    </source>
</evidence>
<keyword evidence="7 9" id="KW-0472">Membrane</keyword>
<feature type="transmembrane region" description="Helical" evidence="9">
    <location>
        <begin position="41"/>
        <end position="62"/>
    </location>
</feature>
<dbReference type="InterPro" id="IPR004770">
    <property type="entry name" value="Na/H_antiport_NhaC"/>
</dbReference>
<dbReference type="RefSeq" id="WP_130180822.1">
    <property type="nucleotide sequence ID" value="NZ_CP035945.1"/>
</dbReference>
<protein>
    <submittedName>
        <fullName evidence="11">Malate-2H(+)/Na(+)-lactate antiporter</fullName>
    </submittedName>
</protein>
<accession>A0A4V0Z7H3</accession>
<feature type="transmembrane region" description="Helical" evidence="9">
    <location>
        <begin position="108"/>
        <end position="129"/>
    </location>
</feature>
<keyword evidence="4" id="KW-1003">Cell membrane</keyword>
<feature type="transmembrane region" description="Helical" evidence="9">
    <location>
        <begin position="357"/>
        <end position="381"/>
    </location>
</feature>
<name>A0A4V0Z7H3_9FIRM</name>
<dbReference type="GO" id="GO:0015297">
    <property type="term" value="F:antiporter activity"/>
    <property type="evidence" value="ECO:0007669"/>
    <property type="project" value="UniProtKB-KW"/>
</dbReference>
<dbReference type="EMBL" id="CP035945">
    <property type="protein sequence ID" value="QBE96798.1"/>
    <property type="molecule type" value="Genomic_DNA"/>
</dbReference>
<comment type="similarity">
    <text evidence="8">Belongs to the NhaC Na(+)/H(+) (TC 2.A.35) antiporter family.</text>
</comment>
<feature type="transmembrane region" description="Helical" evidence="9">
    <location>
        <begin position="74"/>
        <end position="102"/>
    </location>
</feature>
<dbReference type="NCBIfam" id="TIGR00931">
    <property type="entry name" value="antiport_nhaC"/>
    <property type="match status" value="1"/>
</dbReference>
<feature type="transmembrane region" description="Helical" evidence="9">
    <location>
        <begin position="263"/>
        <end position="280"/>
    </location>
</feature>
<dbReference type="PANTHER" id="PTHR33451">
    <property type="entry name" value="MALATE-2H(+)/NA(+)-LACTATE ANTIPORTER"/>
    <property type="match status" value="1"/>
</dbReference>
<sequence>MSGGKKERQKNMTFSKAVFVFAFVVAALLTVTVGLGGPAHVAMLIAAIVAGIVAVGSGYSWDELQDGIGDTIKAAVPAILILLAIGVIIGVWLLGGIVPTMIYYGLKILSPSVFLLASCLICAVIATATGSSWSTVGTIGVALMGIGSGLGVPAGMTAGAIISGAYFGDKMSPLSDTTNLAPAMAGTDIFTHIRHMIYTTGPSFIIALIIYGIIGIKFAGNNFDSSLVELYTSTLKDIFYISPIMLIPPVLVIVMVIKKIPALPGLIAVALLGCVFALAFQRAELQSVITSAFSGFSIETGVAEVDKLLNRGGMTSMMEIICLILISLSFAGIVEKSGMVNTVIERALRNAKKDSTVITATLLSTIFTNFATGVQYVALIIPGRMFKDIYRERGLHPKNLSRALEDTGTLCAPFVPWGTDAAFLSGVLGVTTGIYAPFCFLNLINPIVSLICAQTGWTIEKIKGDSSPAADIAG</sequence>
<evidence type="ECO:0000256" key="4">
    <source>
        <dbReference type="ARBA" id="ARBA00022475"/>
    </source>
</evidence>
<keyword evidence="3" id="KW-0050">Antiport</keyword>
<evidence type="ECO:0000259" key="10">
    <source>
        <dbReference type="Pfam" id="PF03553"/>
    </source>
</evidence>
<reference evidence="11 12" key="1">
    <citation type="submission" date="2019-01" db="EMBL/GenBank/DDBJ databases">
        <title>PMF-metabolizing Aryl O-demethylase.</title>
        <authorList>
            <person name="Kim M."/>
        </authorList>
    </citation>
    <scope>NUCLEOTIDE SEQUENCE [LARGE SCALE GENOMIC DNA]</scope>
    <source>
        <strain evidence="11 12">PMF1</strain>
    </source>
</reference>
<evidence type="ECO:0000256" key="5">
    <source>
        <dbReference type="ARBA" id="ARBA00022692"/>
    </source>
</evidence>
<evidence type="ECO:0000256" key="9">
    <source>
        <dbReference type="SAM" id="Phobius"/>
    </source>
</evidence>
<keyword evidence="5 9" id="KW-0812">Transmembrane</keyword>
<evidence type="ECO:0000256" key="8">
    <source>
        <dbReference type="ARBA" id="ARBA00038435"/>
    </source>
</evidence>
<keyword evidence="6 9" id="KW-1133">Transmembrane helix</keyword>
<dbReference type="AlphaFoldDB" id="A0A4V0Z7H3"/>
<feature type="transmembrane region" description="Helical" evidence="9">
    <location>
        <begin position="141"/>
        <end position="167"/>
    </location>
</feature>
<evidence type="ECO:0000256" key="6">
    <source>
        <dbReference type="ARBA" id="ARBA00022989"/>
    </source>
</evidence>
<feature type="transmembrane region" description="Helical" evidence="9">
    <location>
        <begin position="238"/>
        <end position="257"/>
    </location>
</feature>
<evidence type="ECO:0000313" key="12">
    <source>
        <dbReference type="Proteomes" id="UP000289794"/>
    </source>
</evidence>
<evidence type="ECO:0000256" key="7">
    <source>
        <dbReference type="ARBA" id="ARBA00023136"/>
    </source>
</evidence>
<comment type="subcellular location">
    <subcellularLocation>
        <location evidence="1">Cell membrane</location>
        <topology evidence="1">Multi-pass membrane protein</topology>
    </subcellularLocation>
</comment>
<evidence type="ECO:0000256" key="1">
    <source>
        <dbReference type="ARBA" id="ARBA00004651"/>
    </source>
</evidence>
<organism evidence="11 12">
    <name type="scientific">Blautia producta</name>
    <dbReference type="NCBI Taxonomy" id="33035"/>
    <lineage>
        <taxon>Bacteria</taxon>
        <taxon>Bacillati</taxon>
        <taxon>Bacillota</taxon>
        <taxon>Clostridia</taxon>
        <taxon>Lachnospirales</taxon>
        <taxon>Lachnospiraceae</taxon>
        <taxon>Blautia</taxon>
    </lineage>
</organism>
<evidence type="ECO:0000256" key="2">
    <source>
        <dbReference type="ARBA" id="ARBA00022448"/>
    </source>
</evidence>
<dbReference type="Pfam" id="PF03553">
    <property type="entry name" value="Na_H_antiporter"/>
    <property type="match status" value="1"/>
</dbReference>
<dbReference type="PANTHER" id="PTHR33451:SF3">
    <property type="entry name" value="MALATE-2H(+)_NA(+)-LACTATE ANTIPORTER"/>
    <property type="match status" value="1"/>
</dbReference>
<feature type="transmembrane region" description="Helical" evidence="9">
    <location>
        <begin position="317"/>
        <end position="334"/>
    </location>
</feature>
<dbReference type="InterPro" id="IPR018461">
    <property type="entry name" value="Na/H_Antiport_NhaC-like_C"/>
</dbReference>
<proteinExistence type="inferred from homology"/>
<dbReference type="InterPro" id="IPR052180">
    <property type="entry name" value="NhaC_Na-H+_Antiporter"/>
</dbReference>
<feature type="transmembrane region" description="Helical" evidence="9">
    <location>
        <begin position="12"/>
        <end position="35"/>
    </location>
</feature>
<gene>
    <name evidence="11" type="primary">mleN_4</name>
    <name evidence="11" type="ORF">PMF13cell1_02345</name>
</gene>
<dbReference type="KEGG" id="bpro:PMF13cell1_02345"/>
<keyword evidence="2" id="KW-0813">Transport</keyword>
<evidence type="ECO:0000256" key="3">
    <source>
        <dbReference type="ARBA" id="ARBA00022449"/>
    </source>
</evidence>
<dbReference type="GO" id="GO:0005886">
    <property type="term" value="C:plasma membrane"/>
    <property type="evidence" value="ECO:0007669"/>
    <property type="project" value="UniProtKB-SubCell"/>
</dbReference>